<evidence type="ECO:0000259" key="13">
    <source>
        <dbReference type="PROSITE" id="PS51007"/>
    </source>
</evidence>
<keyword evidence="11" id="KW-1015">Disulfide bond</keyword>
<keyword evidence="6" id="KW-0732">Signal</keyword>
<dbReference type="InterPro" id="IPR017512">
    <property type="entry name" value="PQQ_MeOH/EtOH_DH"/>
</dbReference>
<proteinExistence type="inferred from homology"/>
<evidence type="ECO:0000256" key="10">
    <source>
        <dbReference type="ARBA" id="ARBA00023004"/>
    </source>
</evidence>
<comment type="similarity">
    <text evidence="3">Belongs to the bacterial PQQ dehydrogenase family.</text>
</comment>
<evidence type="ECO:0000256" key="1">
    <source>
        <dbReference type="ARBA" id="ARBA00001913"/>
    </source>
</evidence>
<evidence type="ECO:0000256" key="11">
    <source>
        <dbReference type="ARBA" id="ARBA00023157"/>
    </source>
</evidence>
<dbReference type="PROSITE" id="PS00364">
    <property type="entry name" value="BACTERIAL_PQQ_2"/>
    <property type="match status" value="1"/>
</dbReference>
<keyword evidence="9 14" id="KW-0560">Oxidoreductase</keyword>
<dbReference type="SUPFAM" id="SSF50998">
    <property type="entry name" value="Quinoprotein alcohol dehydrogenase-like"/>
    <property type="match status" value="1"/>
</dbReference>
<name>A0ABV3TQR5_9GAMM</name>
<dbReference type="InterPro" id="IPR011047">
    <property type="entry name" value="Quinoprotein_ADH-like_sf"/>
</dbReference>
<dbReference type="SMART" id="SM00564">
    <property type="entry name" value="PQQ"/>
    <property type="match status" value="4"/>
</dbReference>
<organism evidence="14 15">
    <name type="scientific">Zhongshania arctica</name>
    <dbReference type="NCBI Taxonomy" id="3238302"/>
    <lineage>
        <taxon>Bacteria</taxon>
        <taxon>Pseudomonadati</taxon>
        <taxon>Pseudomonadota</taxon>
        <taxon>Gammaproteobacteria</taxon>
        <taxon>Cellvibrionales</taxon>
        <taxon>Spongiibacteraceae</taxon>
        <taxon>Zhongshania</taxon>
    </lineage>
</organism>
<sequence length="707" mass="76669">MTLKFTRLHGGTIALSLFSLLLLACSYVPFPKLTTEASEPAVEWSKHGGGDAEQRFSPLQEITPENISDLGLAWSFDLGVSRGIESTPLVIDGIIYVTATWNIVSALDARTGTMLWQFDPKVDRSKAADACCDAVNRGVAYADGKVITGTIDGRLLALDAKTGAKLWDVVTVDQSKPYTITGAPRIVKGKVFIGNGGAEYGVRGYMSAYDINNGKMLWRFYTVPGKPADGFENAAMAKAAETWTGEWWKFGGGGTVWDSMAYDPELDLLYIGVGNGSPWNQSIRSPDGGDNLYLSSIVALRPDTGEYVWHYQTTPGDSWDYTATQHMILADLEIDGKARKVIMQAPKNGFFYVIDRATGKLLSAENYVPVNWATHIDLATGRPVENPDARYGSQAPHTQMPGPFGGHNWHPMAFSPDTGLVYIPAIETPFVYAKDEDFKYTEGRWNTGADMTKTSLPSDEADFKAIKALLKGRLIAWDPKKQQRAWQVEHDSPWNGGVLATAGGLVFQGNAGAKLVAYRADNGEPLWDFFAQTGIVAPPISYELDGEQYIAVASGWGGTFALLYGGVLPQEEATPGVSRGVGRLMVFKLGAKAELPALRNLVVNKPTPPKSEADAATIASGKQLYDVNCAVCHGDHAISSGLVPDLRWTPYLSSDQALGLVAHEGISSAKGMPSFSNVLNKNDLNTIRAYIVSRAHESFEGKESTRQ</sequence>
<comment type="cofactor">
    <cofactor evidence="2">
        <name>pyrroloquinoline quinone</name>
        <dbReference type="ChEBI" id="CHEBI:58442"/>
    </cofactor>
</comment>
<evidence type="ECO:0000256" key="5">
    <source>
        <dbReference type="ARBA" id="ARBA00022723"/>
    </source>
</evidence>
<reference evidence="14 15" key="1">
    <citation type="journal article" date="2011" name="Int. J. Syst. Evol. Microbiol.">
        <title>Zhongshania antarctica gen. nov., sp. nov. and Zhongshania guokunii sp. nov., gammaproteobacteria respectively isolated from coastal attached (fast) ice and surface seawater of the Antarctic.</title>
        <authorList>
            <person name="Li H.J."/>
            <person name="Zhang X.Y."/>
            <person name="Chen C.X."/>
            <person name="Zhang Y.J."/>
            <person name="Gao Z.M."/>
            <person name="Yu Y."/>
            <person name="Chen X.L."/>
            <person name="Chen B."/>
            <person name="Zhang Y.Z."/>
        </authorList>
    </citation>
    <scope>NUCLEOTIDE SEQUENCE [LARGE SCALE GENOMIC DNA]</scope>
    <source>
        <strain evidence="14 15">R06B22</strain>
    </source>
</reference>
<evidence type="ECO:0000256" key="8">
    <source>
        <dbReference type="ARBA" id="ARBA00022891"/>
    </source>
</evidence>
<evidence type="ECO:0000256" key="7">
    <source>
        <dbReference type="ARBA" id="ARBA00022837"/>
    </source>
</evidence>
<keyword evidence="4 12" id="KW-0349">Heme</keyword>
<dbReference type="InterPro" id="IPR002372">
    <property type="entry name" value="PQQ_rpt_dom"/>
</dbReference>
<dbReference type="InterPro" id="IPR009056">
    <property type="entry name" value="Cyt_c-like_dom"/>
</dbReference>
<dbReference type="NCBIfam" id="TIGR03075">
    <property type="entry name" value="PQQ_enz_alc_DH"/>
    <property type="match status" value="1"/>
</dbReference>
<dbReference type="Pfam" id="PF01011">
    <property type="entry name" value="PQQ"/>
    <property type="match status" value="2"/>
</dbReference>
<keyword evidence="5 12" id="KW-0479">Metal-binding</keyword>
<evidence type="ECO:0000256" key="2">
    <source>
        <dbReference type="ARBA" id="ARBA00001931"/>
    </source>
</evidence>
<dbReference type="Proteomes" id="UP001557484">
    <property type="component" value="Unassembled WGS sequence"/>
</dbReference>
<dbReference type="InterPro" id="IPR036909">
    <property type="entry name" value="Cyt_c-like_dom_sf"/>
</dbReference>
<dbReference type="PANTHER" id="PTHR32303">
    <property type="entry name" value="QUINOPROTEIN ALCOHOL DEHYDROGENASE (CYTOCHROME C)"/>
    <property type="match status" value="1"/>
</dbReference>
<evidence type="ECO:0000256" key="9">
    <source>
        <dbReference type="ARBA" id="ARBA00023002"/>
    </source>
</evidence>
<comment type="cofactor">
    <cofactor evidence="1">
        <name>Ca(2+)</name>
        <dbReference type="ChEBI" id="CHEBI:29108"/>
    </cofactor>
</comment>
<gene>
    <name evidence="14" type="ORF">AB4875_00495</name>
</gene>
<evidence type="ECO:0000313" key="15">
    <source>
        <dbReference type="Proteomes" id="UP001557484"/>
    </source>
</evidence>
<dbReference type="GO" id="GO:0016491">
    <property type="term" value="F:oxidoreductase activity"/>
    <property type="evidence" value="ECO:0007669"/>
    <property type="project" value="UniProtKB-KW"/>
</dbReference>
<keyword evidence="8" id="KW-0634">PQQ</keyword>
<dbReference type="InterPro" id="IPR001479">
    <property type="entry name" value="Quinoprotein_DH_CS"/>
</dbReference>
<dbReference type="RefSeq" id="WP_368374067.1">
    <property type="nucleotide sequence ID" value="NZ_JBFRYB010000001.1"/>
</dbReference>
<accession>A0ABV3TQR5</accession>
<dbReference type="PROSITE" id="PS51257">
    <property type="entry name" value="PROKAR_LIPOPROTEIN"/>
    <property type="match status" value="1"/>
</dbReference>
<evidence type="ECO:0000256" key="3">
    <source>
        <dbReference type="ARBA" id="ARBA00008156"/>
    </source>
</evidence>
<feature type="domain" description="Cytochrome c" evidence="13">
    <location>
        <begin position="616"/>
        <end position="695"/>
    </location>
</feature>
<dbReference type="PROSITE" id="PS51007">
    <property type="entry name" value="CYTC"/>
    <property type="match status" value="1"/>
</dbReference>
<evidence type="ECO:0000256" key="6">
    <source>
        <dbReference type="ARBA" id="ARBA00022729"/>
    </source>
</evidence>
<dbReference type="Pfam" id="PF13442">
    <property type="entry name" value="Cytochrome_CBB3"/>
    <property type="match status" value="1"/>
</dbReference>
<dbReference type="EMBL" id="JBFRYB010000001">
    <property type="protein sequence ID" value="MEX1663938.1"/>
    <property type="molecule type" value="Genomic_DNA"/>
</dbReference>
<evidence type="ECO:0000256" key="12">
    <source>
        <dbReference type="PROSITE-ProRule" id="PRU00433"/>
    </source>
</evidence>
<dbReference type="Gene3D" id="1.10.760.10">
    <property type="entry name" value="Cytochrome c-like domain"/>
    <property type="match status" value="1"/>
</dbReference>
<dbReference type="CDD" id="cd10279">
    <property type="entry name" value="PQQ_ADH_II"/>
    <property type="match status" value="1"/>
</dbReference>
<evidence type="ECO:0000256" key="4">
    <source>
        <dbReference type="ARBA" id="ARBA00022617"/>
    </source>
</evidence>
<comment type="caution">
    <text evidence="14">The sequence shown here is derived from an EMBL/GenBank/DDBJ whole genome shotgun (WGS) entry which is preliminary data.</text>
</comment>
<dbReference type="SUPFAM" id="SSF46626">
    <property type="entry name" value="Cytochrome c"/>
    <property type="match status" value="1"/>
</dbReference>
<keyword evidence="10 12" id="KW-0408">Iron</keyword>
<dbReference type="Gene3D" id="2.140.10.10">
    <property type="entry name" value="Quinoprotein alcohol dehydrogenase-like superfamily"/>
    <property type="match status" value="1"/>
</dbReference>
<keyword evidence="15" id="KW-1185">Reference proteome</keyword>
<protein>
    <submittedName>
        <fullName evidence="14">PQQ-dependent dehydrogenase, methanol/ethanol family</fullName>
        <ecNumber evidence="14">1.1.2.-</ecNumber>
    </submittedName>
</protein>
<evidence type="ECO:0000313" key="14">
    <source>
        <dbReference type="EMBL" id="MEX1663938.1"/>
    </source>
</evidence>
<dbReference type="InterPro" id="IPR018391">
    <property type="entry name" value="PQQ_b-propeller_rpt"/>
</dbReference>
<keyword evidence="7" id="KW-0106">Calcium</keyword>
<dbReference type="EC" id="1.1.2.-" evidence="14"/>